<dbReference type="InterPro" id="IPR008989">
    <property type="entry name" value="Myosin_S1_N"/>
</dbReference>
<evidence type="ECO:0000259" key="15">
    <source>
        <dbReference type="PROSITE" id="PS51456"/>
    </source>
</evidence>
<dbReference type="FunFam" id="1.20.5.340:FF:000013">
    <property type="entry name" value="Myosin heavy chain"/>
    <property type="match status" value="1"/>
</dbReference>
<dbReference type="SMART" id="SM00242">
    <property type="entry name" value="MYSc"/>
    <property type="match status" value="1"/>
</dbReference>
<dbReference type="GO" id="GO:0030016">
    <property type="term" value="C:myofibril"/>
    <property type="evidence" value="ECO:0007669"/>
    <property type="project" value="UniProtKB-SubCell"/>
</dbReference>
<evidence type="ECO:0000256" key="4">
    <source>
        <dbReference type="ARBA" id="ARBA00022481"/>
    </source>
</evidence>
<feature type="binding site" evidence="13">
    <location>
        <begin position="179"/>
        <end position="186"/>
    </location>
    <ligand>
        <name>ATP</name>
        <dbReference type="ChEBI" id="CHEBI:30616"/>
    </ligand>
</feature>
<dbReference type="FunFam" id="1.20.5.4820:FF:000001">
    <property type="entry name" value="Myosin heavy chain"/>
    <property type="match status" value="1"/>
</dbReference>
<dbReference type="RefSeq" id="XP_034264391.1">
    <property type="nucleotide sequence ID" value="XM_034408500.2"/>
</dbReference>
<dbReference type="Pfam" id="PF00063">
    <property type="entry name" value="Myosin_head"/>
    <property type="match status" value="1"/>
</dbReference>
<dbReference type="FunFam" id="1.20.5.370:FF:000001">
    <property type="entry name" value="Myosin heavy chain"/>
    <property type="match status" value="1"/>
</dbReference>
<gene>
    <name evidence="18" type="primary">LOC117660440</name>
</gene>
<feature type="region of interest" description="Actin-binding" evidence="13">
    <location>
        <begin position="660"/>
        <end position="682"/>
    </location>
</feature>
<dbReference type="Gene3D" id="3.40.850.10">
    <property type="entry name" value="Kinesin motor domain"/>
    <property type="match status" value="1"/>
</dbReference>
<dbReference type="PANTHER" id="PTHR45615">
    <property type="entry name" value="MYOSIN HEAVY CHAIN, NON-MUSCLE"/>
    <property type="match status" value="1"/>
</dbReference>
<dbReference type="FunFam" id="2.30.30.360:FF:000001">
    <property type="entry name" value="Myosin heavy chain"/>
    <property type="match status" value="1"/>
</dbReference>
<dbReference type="InParanoid" id="A0A6P9B757"/>
<dbReference type="Proteomes" id="UP001652622">
    <property type="component" value="Unplaced"/>
</dbReference>
<evidence type="ECO:0000256" key="2">
    <source>
        <dbReference type="ARBA" id="ARBA00008314"/>
    </source>
</evidence>
<proteinExistence type="inferred from homology"/>
<dbReference type="GO" id="GO:0005524">
    <property type="term" value="F:ATP binding"/>
    <property type="evidence" value="ECO:0007669"/>
    <property type="project" value="UniProtKB-UniRule"/>
</dbReference>
<dbReference type="Gene3D" id="1.20.5.340">
    <property type="match status" value="5"/>
</dbReference>
<dbReference type="FunFam" id="1.20.5.370:FF:000002">
    <property type="entry name" value="Myosin heavy chain"/>
    <property type="match status" value="1"/>
</dbReference>
<keyword evidence="11" id="KW-0514">Muscle protein</keyword>
<dbReference type="FunFam" id="1.20.5.370:FF:000003">
    <property type="entry name" value="Myosin heavy chain"/>
    <property type="match status" value="1"/>
</dbReference>
<dbReference type="FunFam" id="1.10.10.820:FF:000001">
    <property type="entry name" value="Myosin heavy chain"/>
    <property type="match status" value="1"/>
</dbReference>
<dbReference type="InterPro" id="IPR036961">
    <property type="entry name" value="Kinesin_motor_dom_sf"/>
</dbReference>
<dbReference type="FunFam" id="1.20.120.720:FF:000001">
    <property type="entry name" value="Myosin heavy chain, muscle"/>
    <property type="match status" value="1"/>
</dbReference>
<evidence type="ECO:0000256" key="8">
    <source>
        <dbReference type="ARBA" id="ARBA00023054"/>
    </source>
</evidence>
<evidence type="ECO:0000256" key="6">
    <source>
        <dbReference type="ARBA" id="ARBA00022741"/>
    </source>
</evidence>
<dbReference type="PRINTS" id="PR00193">
    <property type="entry name" value="MYOSINHEAVY"/>
</dbReference>
<evidence type="ECO:0000256" key="9">
    <source>
        <dbReference type="ARBA" id="ARBA00023123"/>
    </source>
</evidence>
<dbReference type="Gene3D" id="1.20.5.4820">
    <property type="match status" value="1"/>
</dbReference>
<keyword evidence="8 14" id="KW-0175">Coiled coil</keyword>
<evidence type="ECO:0000313" key="17">
    <source>
        <dbReference type="Proteomes" id="UP001652622"/>
    </source>
</evidence>
<dbReference type="Pfam" id="PF02736">
    <property type="entry name" value="Myosin_N"/>
    <property type="match status" value="1"/>
</dbReference>
<dbReference type="GO" id="GO:0016460">
    <property type="term" value="C:myosin II complex"/>
    <property type="evidence" value="ECO:0007669"/>
    <property type="project" value="TreeGrafter"/>
</dbReference>
<dbReference type="PROSITE" id="PS51456">
    <property type="entry name" value="MYOSIN_MOTOR"/>
    <property type="match status" value="1"/>
</dbReference>
<accession>A0A6P9B757</accession>
<dbReference type="GO" id="GO:0051015">
    <property type="term" value="F:actin filament binding"/>
    <property type="evidence" value="ECO:0007669"/>
    <property type="project" value="InterPro"/>
</dbReference>
<dbReference type="InterPro" id="IPR004009">
    <property type="entry name" value="SH3_Myosin"/>
</dbReference>
<keyword evidence="4" id="KW-0488">Methylation</keyword>
<evidence type="ECO:0000256" key="12">
    <source>
        <dbReference type="ARBA" id="ARBA00023203"/>
    </source>
</evidence>
<dbReference type="Gene3D" id="6.10.250.2420">
    <property type="match status" value="1"/>
</dbReference>
<reference evidence="18" key="1">
    <citation type="submission" date="2025-08" db="UniProtKB">
        <authorList>
            <consortium name="RefSeq"/>
        </authorList>
    </citation>
    <scope>IDENTIFICATION</scope>
    <source>
        <tissue evidence="18">Blood</tissue>
    </source>
</reference>
<dbReference type="Gene3D" id="1.10.10.820">
    <property type="match status" value="1"/>
</dbReference>
<keyword evidence="3" id="KW-0787">Thick filament</keyword>
<keyword evidence="12 13" id="KW-0009">Actin-binding</keyword>
<sequence>MSRDTEMEVFGAAAPFLRKSEKERIEAQNQPFDAKTYCYVGEPKEEYAKGKIKSSEGGKITVETSDGRTITAKPEDVYAMNPPKFDKIEDMAMLTHLHEPAVLYNLKERYSSWMIYTYSGLFCVTINPYKLLPVYNPEVVSGYRGKKRSEAPPHIFSISDNAYQFMLTDRENQSILITGESGAGKTVNTKRVIQYFATIAATGESAKKKEESKSSMKGTLEDQIISANPLLEAFGNAKTVRNDNSSRFGKFIRIHFGATGKLASADIETYLLEKSRVTFQLKAERSYHIFYQIMSNKKPELIEMLLITTNPYDYPFVSQGEIAVQSIDDQEELIATDSAIDILGFTSEEKVGIYKLTGAVMHYGNMKFKQKPREEQAEPDGAEEADKTAYLMGLNSADLLKALCFPRVKVGNEYVTKGQTVHQVHHAVNALSKSVYEKLFFWMVARINQQLDTRLPRQHFIGVLDIAGFEIFEFNSLEQLCINFTNEKLQQFFNHHMFVLEQEEYKKEGIEWTFIDFGMDLAACIELIEKPMGIFSILEEECMFPKATDQSFKNKLYDQHLGKSANFQKPKPVKGKPEAHFSLVHYAGIVDYNIGGWLEKNKDPLNETVVGLYQKSSIKILVNLYATFSSQDEEGATKKKGAKKKGSSFQTVSALFRENLNKLMSNLRTTHPHFVRCIIPNETKTPGAMDHKLVLHQLRCNGVLEGIRICRKGFPNRIVYGDFKQRYRILNASAIPEGQFMDSKKACEKLLGSIDIDHTQYKFGHTKVFFKAGLLGLLEEMRDDRLTLLITRTQAVCRGYLMRAEYQKMVARREAIFMIQYNIRSFMNVKHWPWMKLFFKIKPLLRSAEAEKEMANMKEEFQRTKEELAKSEAKRKELEEKMVSLLQEKNDLQLQVQSESESLADAEERCDQLIKTKIQLEAKIKELTERAEDEEELNAELTAKKRKLEDECSELKKDIDDLELTLAKVEKEKHATENKVKNLTEEMAVLDETIVKLTKEKKALQEAHQQALDDLQAEEDKVNTLTKAKAKLEQQVDDLEGSLEQEKKIRMDLERAKRKLEGDLKLSQESIMDLENDKLQLEEKLKKKDFEYSQLQSKTEDEQTMSIQLQKKIKELQARIEELEEEIESERATRAKAEKQRADLSRELEEISERLEEAGGATSVQIELNKKREAEFQKMRRDLEESALQHEATVAALRKKHADSTAELGEQIDNLQRVKQKLEKEKSEFKMEIDDLASNLESVSKSKANLEKMCRTLEDQLSELKAKSEENQRLVNDLTTQKARLQAESGELSRQLEEKESIISQLSRSKQAFTQQIEELKRQLEEETKAKNALAHALQSSRHDCDLLREQYEEEQEAKSELQRALSKANGEVAQWRTKYETDAIQRTEELEEAKKKLAQRLQEAEEQVEAVNSKCASLEKTKQRLLCEVEDLMVDVERANAQAAALDKKQRNFDKILAEWKTKYEESQSELESSLKEARSLSTELFKMKNAYEETLDQLETMKRENKNLQQEIADLTEQIAQNGKFIHELEKAKKQIEVEKSEMQMALEEAEAALEHEEAKILRIQLELTQVKSEIDRKIAEKEEEIDQMKRNHQRTVETMQNALDSEIRSRNEAIRIKKKMEGDLNEMEIQLSHANRLASETQKHLRNVQGQLKDTQLHLDDALRGQEDLKEQLAMVERRANLMQAEIEELRAALEQTERGRKIAEQELMDATERVQLLHTQNTSLINTKKKLEVDISQLQGEVEDAIKEARNAEEKAKKAITDAAMMAEELKKEQDTSAHLERMKKNLDQTVKDLQLRLDEAEQLALKGGKKQIQKMEARIRELESELEGEQKRATEAIKGIRKYERRVKELTFQGEEDRKNVIRLQDLVDKLQLKVKSYKRQAEEADEQANVHLSKFRKTQHELEEAEERADIAESQVNKLRAKSREITTSKVVIESEE</sequence>
<dbReference type="FunFam" id="1.20.5.340:FF:000006">
    <property type="entry name" value="Myosin heavy chain"/>
    <property type="match status" value="1"/>
</dbReference>
<dbReference type="InterPro" id="IPR001609">
    <property type="entry name" value="Myosin_head_motor_dom-like"/>
</dbReference>
<dbReference type="FunFam" id="1.20.5.340:FF:000003">
    <property type="entry name" value="Myosin heavy chain"/>
    <property type="match status" value="1"/>
</dbReference>
<evidence type="ECO:0000256" key="5">
    <source>
        <dbReference type="ARBA" id="ARBA00022490"/>
    </source>
</evidence>
<dbReference type="SUPFAM" id="SSF90257">
    <property type="entry name" value="Myosin rod fragments"/>
    <property type="match status" value="4"/>
</dbReference>
<dbReference type="SUPFAM" id="SSF52540">
    <property type="entry name" value="P-loop containing nucleoside triphosphate hydrolases"/>
    <property type="match status" value="1"/>
</dbReference>
<evidence type="ECO:0000313" key="18">
    <source>
        <dbReference type="RefSeq" id="XP_034264391.1"/>
    </source>
</evidence>
<protein>
    <submittedName>
        <fullName evidence="18">Myosin-3</fullName>
    </submittedName>
</protein>
<dbReference type="Gene3D" id="1.20.5.370">
    <property type="match status" value="4"/>
</dbReference>
<dbReference type="InterPro" id="IPR027417">
    <property type="entry name" value="P-loop_NTPase"/>
</dbReference>
<dbReference type="PROSITE" id="PS51844">
    <property type="entry name" value="SH3_LIKE"/>
    <property type="match status" value="1"/>
</dbReference>
<keyword evidence="10 13" id="KW-0505">Motor protein</keyword>
<feature type="domain" description="Myosin motor" evidence="15">
    <location>
        <begin position="86"/>
        <end position="783"/>
    </location>
</feature>
<dbReference type="OMA" id="RMVIHES"/>
<dbReference type="FunFam" id="3.40.850.10:FF:000024">
    <property type="entry name" value="Myosin heavy chain, isoform J"/>
    <property type="match status" value="1"/>
</dbReference>
<evidence type="ECO:0000256" key="11">
    <source>
        <dbReference type="ARBA" id="ARBA00023179"/>
    </source>
</evidence>
<dbReference type="Pfam" id="PF01576">
    <property type="entry name" value="Myosin_tail_1"/>
    <property type="match status" value="1"/>
</dbReference>
<dbReference type="SUPFAM" id="SSF57997">
    <property type="entry name" value="Tropomyosin"/>
    <property type="match status" value="1"/>
</dbReference>
<keyword evidence="7 13" id="KW-0067">ATP-binding</keyword>
<keyword evidence="17" id="KW-1185">Reference proteome</keyword>
<evidence type="ECO:0000256" key="3">
    <source>
        <dbReference type="ARBA" id="ARBA00022433"/>
    </source>
</evidence>
<feature type="coiled-coil region" evidence="14">
    <location>
        <begin position="847"/>
        <end position="1928"/>
    </location>
</feature>
<dbReference type="PROSITE" id="PS50096">
    <property type="entry name" value="IQ"/>
    <property type="match status" value="1"/>
</dbReference>
<comment type="subcellular location">
    <subcellularLocation>
        <location evidence="1">Cytoplasm</location>
        <location evidence="1">Myofibril</location>
    </subcellularLocation>
</comment>
<keyword evidence="6 13" id="KW-0547">Nucleotide-binding</keyword>
<evidence type="ECO:0000256" key="7">
    <source>
        <dbReference type="ARBA" id="ARBA00022840"/>
    </source>
</evidence>
<evidence type="ECO:0000256" key="14">
    <source>
        <dbReference type="SAM" id="Coils"/>
    </source>
</evidence>
<dbReference type="FunFam" id="1.20.5.370:FF:000008">
    <property type="entry name" value="Myosin heavy chain"/>
    <property type="match status" value="1"/>
</dbReference>
<dbReference type="FunFam" id="1.20.5.340:FF:000004">
    <property type="entry name" value="Myosin heavy chain"/>
    <property type="match status" value="1"/>
</dbReference>
<dbReference type="FunFam" id="1.20.58.530:FF:000001">
    <property type="entry name" value="Myosin heavy chain"/>
    <property type="match status" value="1"/>
</dbReference>
<evidence type="ECO:0000259" key="16">
    <source>
        <dbReference type="PROSITE" id="PS51844"/>
    </source>
</evidence>
<dbReference type="Gene3D" id="2.30.30.360">
    <property type="entry name" value="Myosin S1 fragment, N-terminal"/>
    <property type="match status" value="1"/>
</dbReference>
<dbReference type="GeneID" id="117660440"/>
<dbReference type="GO" id="GO:0032982">
    <property type="term" value="C:myosin filament"/>
    <property type="evidence" value="ECO:0007669"/>
    <property type="project" value="UniProtKB-KW"/>
</dbReference>
<evidence type="ECO:0000256" key="10">
    <source>
        <dbReference type="ARBA" id="ARBA00023175"/>
    </source>
</evidence>
<dbReference type="Gene3D" id="1.20.120.720">
    <property type="entry name" value="Myosin VI head, motor domain, U50 subdomain"/>
    <property type="match status" value="1"/>
</dbReference>
<evidence type="ECO:0000256" key="13">
    <source>
        <dbReference type="PROSITE-ProRule" id="PRU00782"/>
    </source>
</evidence>
<dbReference type="InterPro" id="IPR014751">
    <property type="entry name" value="XRCC4-like_C"/>
</dbReference>
<keyword evidence="9 13" id="KW-0518">Myosin</keyword>
<dbReference type="FunFam" id="1.20.5.370:FF:000007">
    <property type="entry name" value="Myosin heavy chain"/>
    <property type="match status" value="1"/>
</dbReference>
<dbReference type="InterPro" id="IPR002928">
    <property type="entry name" value="Myosin_tail"/>
</dbReference>
<comment type="similarity">
    <text evidence="2 13">Belongs to the TRAFAC class myosin-kinesin ATPase superfamily. Myosin family.</text>
</comment>
<feature type="domain" description="Myosin N-terminal SH3-like" evidence="16">
    <location>
        <begin position="33"/>
        <end position="82"/>
    </location>
</feature>
<dbReference type="GO" id="GO:0006936">
    <property type="term" value="P:muscle contraction"/>
    <property type="evidence" value="ECO:0007669"/>
    <property type="project" value="TreeGrafter"/>
</dbReference>
<dbReference type="FunFam" id="1.20.5.340:FF:000002">
    <property type="entry name" value="Myosin heavy chain"/>
    <property type="match status" value="1"/>
</dbReference>
<dbReference type="GO" id="GO:0000146">
    <property type="term" value="F:microfilament motor activity"/>
    <property type="evidence" value="ECO:0007669"/>
    <property type="project" value="TreeGrafter"/>
</dbReference>
<name>A0A6P9B757_PANGU</name>
<organism evidence="17 18">
    <name type="scientific">Pantherophis guttatus</name>
    <name type="common">Corn snake</name>
    <name type="synonym">Elaphe guttata</name>
    <dbReference type="NCBI Taxonomy" id="94885"/>
    <lineage>
        <taxon>Eukaryota</taxon>
        <taxon>Metazoa</taxon>
        <taxon>Chordata</taxon>
        <taxon>Craniata</taxon>
        <taxon>Vertebrata</taxon>
        <taxon>Euteleostomi</taxon>
        <taxon>Lepidosauria</taxon>
        <taxon>Squamata</taxon>
        <taxon>Bifurcata</taxon>
        <taxon>Unidentata</taxon>
        <taxon>Episquamata</taxon>
        <taxon>Toxicofera</taxon>
        <taxon>Serpentes</taxon>
        <taxon>Colubroidea</taxon>
        <taxon>Colubridae</taxon>
        <taxon>Colubrinae</taxon>
        <taxon>Pantherophis</taxon>
    </lineage>
</organism>
<keyword evidence="5" id="KW-0963">Cytoplasm</keyword>
<dbReference type="Gene3D" id="1.20.58.530">
    <property type="match status" value="1"/>
</dbReference>
<dbReference type="PANTHER" id="PTHR45615:SF6">
    <property type="entry name" value="MYOSIN-3"/>
    <property type="match status" value="1"/>
</dbReference>
<evidence type="ECO:0000256" key="1">
    <source>
        <dbReference type="ARBA" id="ARBA00004657"/>
    </source>
</evidence>
<dbReference type="KEGG" id="pgut:117660440"/>